<gene>
    <name evidence="1" type="ORF">EYF80_018878</name>
</gene>
<sequence>MNLRPAECTTCAVVLGEMPERKAERKFLAILNSQPQLNSLHLSIIFFCQLHPHPCVLLEEGMVQQPVLERKEAGGSEGKRTFSNEFPLYLQLYRTRGPGFIRPANTGDE</sequence>
<dbReference type="EMBL" id="SRLO01000157">
    <property type="protein sequence ID" value="TNN70893.1"/>
    <property type="molecule type" value="Genomic_DNA"/>
</dbReference>
<reference evidence="1 2" key="1">
    <citation type="submission" date="2019-03" db="EMBL/GenBank/DDBJ databases">
        <title>First draft genome of Liparis tanakae, snailfish: a comprehensive survey of snailfish specific genes.</title>
        <authorList>
            <person name="Kim W."/>
            <person name="Song I."/>
            <person name="Jeong J.-H."/>
            <person name="Kim D."/>
            <person name="Kim S."/>
            <person name="Ryu S."/>
            <person name="Song J.Y."/>
            <person name="Lee S.K."/>
        </authorList>
    </citation>
    <scope>NUCLEOTIDE SEQUENCE [LARGE SCALE GENOMIC DNA]</scope>
    <source>
        <tissue evidence="1">Muscle</tissue>
    </source>
</reference>
<name>A0A4Z2I0Z5_9TELE</name>
<dbReference type="Proteomes" id="UP000314294">
    <property type="component" value="Unassembled WGS sequence"/>
</dbReference>
<dbReference type="AlphaFoldDB" id="A0A4Z2I0Z5"/>
<protein>
    <submittedName>
        <fullName evidence="1">Uncharacterized protein</fullName>
    </submittedName>
</protein>
<accession>A0A4Z2I0Z5</accession>
<evidence type="ECO:0000313" key="1">
    <source>
        <dbReference type="EMBL" id="TNN70893.1"/>
    </source>
</evidence>
<proteinExistence type="predicted"/>
<keyword evidence="2" id="KW-1185">Reference proteome</keyword>
<dbReference type="OrthoDB" id="4062651at2759"/>
<organism evidence="1 2">
    <name type="scientific">Liparis tanakae</name>
    <name type="common">Tanaka's snailfish</name>
    <dbReference type="NCBI Taxonomy" id="230148"/>
    <lineage>
        <taxon>Eukaryota</taxon>
        <taxon>Metazoa</taxon>
        <taxon>Chordata</taxon>
        <taxon>Craniata</taxon>
        <taxon>Vertebrata</taxon>
        <taxon>Euteleostomi</taxon>
        <taxon>Actinopterygii</taxon>
        <taxon>Neopterygii</taxon>
        <taxon>Teleostei</taxon>
        <taxon>Neoteleostei</taxon>
        <taxon>Acanthomorphata</taxon>
        <taxon>Eupercaria</taxon>
        <taxon>Perciformes</taxon>
        <taxon>Cottioidei</taxon>
        <taxon>Cottales</taxon>
        <taxon>Liparidae</taxon>
        <taxon>Liparis</taxon>
    </lineage>
</organism>
<evidence type="ECO:0000313" key="2">
    <source>
        <dbReference type="Proteomes" id="UP000314294"/>
    </source>
</evidence>
<comment type="caution">
    <text evidence="1">The sequence shown here is derived from an EMBL/GenBank/DDBJ whole genome shotgun (WGS) entry which is preliminary data.</text>
</comment>